<organism evidence="1 2">
    <name type="scientific">Rhodoblastus acidophilus</name>
    <name type="common">Rhodopseudomonas acidophila</name>
    <dbReference type="NCBI Taxonomy" id="1074"/>
    <lineage>
        <taxon>Bacteria</taxon>
        <taxon>Pseudomonadati</taxon>
        <taxon>Pseudomonadota</taxon>
        <taxon>Alphaproteobacteria</taxon>
        <taxon>Hyphomicrobiales</taxon>
        <taxon>Rhodoblastaceae</taxon>
        <taxon>Rhodoblastus</taxon>
    </lineage>
</organism>
<dbReference type="AlphaFoldDB" id="A0A6N8DHG9"/>
<dbReference type="GO" id="GO:0032259">
    <property type="term" value="P:methylation"/>
    <property type="evidence" value="ECO:0007669"/>
    <property type="project" value="UniProtKB-KW"/>
</dbReference>
<evidence type="ECO:0000313" key="1">
    <source>
        <dbReference type="EMBL" id="MTV29830.1"/>
    </source>
</evidence>
<dbReference type="Proteomes" id="UP000439113">
    <property type="component" value="Unassembled WGS sequence"/>
</dbReference>
<accession>A0A6N8DHG9</accession>
<evidence type="ECO:0000313" key="2">
    <source>
        <dbReference type="Proteomes" id="UP000439113"/>
    </source>
</evidence>
<name>A0A6N8DHG9_RHOAC</name>
<protein>
    <submittedName>
        <fullName evidence="1">Methyltransferase domain-containing protein</fullName>
    </submittedName>
</protein>
<proteinExistence type="predicted"/>
<keyword evidence="1" id="KW-0489">Methyltransferase</keyword>
<dbReference type="RefSeq" id="WP_155444473.1">
    <property type="nucleotide sequence ID" value="NZ_JAOQNR010000001.1"/>
</dbReference>
<dbReference type="Gene3D" id="3.40.50.150">
    <property type="entry name" value="Vaccinia Virus protein VP39"/>
    <property type="match status" value="1"/>
</dbReference>
<keyword evidence="1" id="KW-0808">Transferase</keyword>
<sequence length="264" mass="29728">MARCKGKAMNFVCNLCGTRNAFDPALAHRELIPCAGCGSNARLRGIFRAVQDHVIKGRDLKRDAAALRQIRGFGFSDAQQYSETLKRFFSYRNTYYHKKPLVDLLDFSTFSDRDCDFIVCTDVMEHVTGDLDTAFGNLRKALKPGGVLIFSVPYLEGDETIEHFPHLHEWKLAQVGEHWFLNNVRKDGTPESFTALHFHGGPGAVLEMRMFGEGDLLRRLTRAGFSSVVTLDPDLADIGYVWPYVVHRDDHAGRRMKGAVMVCA</sequence>
<dbReference type="InterPro" id="IPR029063">
    <property type="entry name" value="SAM-dependent_MTases_sf"/>
</dbReference>
<dbReference type="EMBL" id="WNKS01000001">
    <property type="protein sequence ID" value="MTV29830.1"/>
    <property type="molecule type" value="Genomic_DNA"/>
</dbReference>
<dbReference type="GO" id="GO:0008168">
    <property type="term" value="F:methyltransferase activity"/>
    <property type="evidence" value="ECO:0007669"/>
    <property type="project" value="UniProtKB-KW"/>
</dbReference>
<dbReference type="SUPFAM" id="SSF53335">
    <property type="entry name" value="S-adenosyl-L-methionine-dependent methyltransferases"/>
    <property type="match status" value="1"/>
</dbReference>
<dbReference type="OrthoDB" id="9794124at2"/>
<dbReference type="CDD" id="cd02440">
    <property type="entry name" value="AdoMet_MTases"/>
    <property type="match status" value="1"/>
</dbReference>
<dbReference type="Pfam" id="PF13489">
    <property type="entry name" value="Methyltransf_23"/>
    <property type="match status" value="1"/>
</dbReference>
<gene>
    <name evidence="1" type="ORF">GJ654_02340</name>
</gene>
<reference evidence="1 2" key="1">
    <citation type="submission" date="2019-11" db="EMBL/GenBank/DDBJ databases">
        <title>Whole-genome sequence of a Rhodoblastus acidophilus DSM 142.</title>
        <authorList>
            <person name="Kyndt J.A."/>
            <person name="Meyer T.E."/>
        </authorList>
    </citation>
    <scope>NUCLEOTIDE SEQUENCE [LARGE SCALE GENOMIC DNA]</scope>
    <source>
        <strain evidence="1 2">DSM 142</strain>
    </source>
</reference>
<comment type="caution">
    <text evidence="1">The sequence shown here is derived from an EMBL/GenBank/DDBJ whole genome shotgun (WGS) entry which is preliminary data.</text>
</comment>